<dbReference type="Pfam" id="PF13635">
    <property type="entry name" value="DUF4143"/>
    <property type="match status" value="1"/>
</dbReference>
<organism evidence="3 4">
    <name type="scientific">Kineosporia babensis</name>
    <dbReference type="NCBI Taxonomy" id="499548"/>
    <lineage>
        <taxon>Bacteria</taxon>
        <taxon>Bacillati</taxon>
        <taxon>Actinomycetota</taxon>
        <taxon>Actinomycetes</taxon>
        <taxon>Kineosporiales</taxon>
        <taxon>Kineosporiaceae</taxon>
        <taxon>Kineosporia</taxon>
    </lineage>
</organism>
<feature type="domain" description="AAA" evidence="1">
    <location>
        <begin position="22"/>
        <end position="130"/>
    </location>
</feature>
<dbReference type="InterPro" id="IPR025420">
    <property type="entry name" value="DUF4143"/>
</dbReference>
<dbReference type="SUPFAM" id="SSF52540">
    <property type="entry name" value="P-loop containing nucleoside triphosphate hydrolases"/>
    <property type="match status" value="1"/>
</dbReference>
<evidence type="ECO:0000259" key="2">
    <source>
        <dbReference type="Pfam" id="PF13635"/>
    </source>
</evidence>
<evidence type="ECO:0000313" key="3">
    <source>
        <dbReference type="EMBL" id="MCD5314667.1"/>
    </source>
</evidence>
<feature type="domain" description="DUF4143" evidence="2">
    <location>
        <begin position="197"/>
        <end position="371"/>
    </location>
</feature>
<dbReference type="EMBL" id="JAJOMB010000017">
    <property type="protein sequence ID" value="MCD5314667.1"/>
    <property type="molecule type" value="Genomic_DNA"/>
</dbReference>
<dbReference type="RefSeq" id="WP_231447393.1">
    <property type="nucleotide sequence ID" value="NZ_JAJOMB010000017.1"/>
</dbReference>
<gene>
    <name evidence="3" type="ORF">LR394_27555</name>
</gene>
<keyword evidence="4" id="KW-1185">Reference proteome</keyword>
<dbReference type="Proteomes" id="UP001138997">
    <property type="component" value="Unassembled WGS sequence"/>
</dbReference>
<name>A0A9X1SW49_9ACTN</name>
<evidence type="ECO:0000259" key="1">
    <source>
        <dbReference type="Pfam" id="PF13173"/>
    </source>
</evidence>
<dbReference type="PANTHER" id="PTHR43566:SF2">
    <property type="entry name" value="DUF4143 DOMAIN-CONTAINING PROTEIN"/>
    <property type="match status" value="1"/>
</dbReference>
<comment type="caution">
    <text evidence="3">The sequence shown here is derived from an EMBL/GenBank/DDBJ whole genome shotgun (WGS) entry which is preliminary data.</text>
</comment>
<proteinExistence type="predicted"/>
<dbReference type="PANTHER" id="PTHR43566">
    <property type="entry name" value="CONSERVED PROTEIN"/>
    <property type="match status" value="1"/>
</dbReference>
<dbReference type="InterPro" id="IPR027417">
    <property type="entry name" value="P-loop_NTPase"/>
</dbReference>
<reference evidence="3" key="1">
    <citation type="submission" date="2021-11" db="EMBL/GenBank/DDBJ databases">
        <title>Streptomyces corallinus and Kineosporia corallina sp. nov., two new coral-derived marine actinobacteria.</title>
        <authorList>
            <person name="Buangrab K."/>
            <person name="Sutthacheep M."/>
            <person name="Yeemin T."/>
            <person name="Harunari E."/>
            <person name="Igarashi Y."/>
            <person name="Sripreechasak P."/>
            <person name="Kanchanasin P."/>
            <person name="Tanasupawat S."/>
            <person name="Phongsopitanun W."/>
        </authorList>
    </citation>
    <scope>NUCLEOTIDE SEQUENCE</scope>
    <source>
        <strain evidence="3">JCM 31032</strain>
    </source>
</reference>
<dbReference type="AlphaFoldDB" id="A0A9X1SW49"/>
<evidence type="ECO:0000313" key="4">
    <source>
        <dbReference type="Proteomes" id="UP001138997"/>
    </source>
</evidence>
<dbReference type="InterPro" id="IPR041682">
    <property type="entry name" value="AAA_14"/>
</dbReference>
<dbReference type="Pfam" id="PF13173">
    <property type="entry name" value="AAA_14"/>
    <property type="match status" value="1"/>
</dbReference>
<protein>
    <submittedName>
        <fullName evidence="3">DUF4143 domain-containing protein</fullName>
    </submittedName>
</protein>
<accession>A0A9X1SW49</accession>
<sequence>MSSYDARIVDLELDELLPGLAAISLDGPKGVGKTATAQQRAVTTFALDDAAQRELLLADPRRLASARTPVLLDEWQRLPEAWDLVRREVDRNPEAARFLLTGSASPVDAPTHSGAGRIVRLRMHPMTLAERRLAKPTVSLRDLLENPQAQIDGHTEIGLRQYAEEIVASGFPGIRSLPARARRAQLDGYINGIVEHDFAEQGVKVRRPQSLRAWLSAYAAATSTSASYNAILDAATAGESSKPAKTTTMVYRDTLSQLWLLEPLAGWLPTTNAFTRMAQAPKHHLTDPALAARLLGLDVPALLNNRTTPTVRGDGSFLGALFESLIALQIRVFSQVAEAHPYHLRTRNGDHEVDFIVQRPDQRILAIEVKLGASVGESDVRHLKWLRAQLGEELITAAVVNTGPHAYRRPDGIAVIPAALLGP</sequence>